<organism evidence="5">
    <name type="scientific">marine metagenome</name>
    <dbReference type="NCBI Taxonomy" id="408172"/>
    <lineage>
        <taxon>unclassified sequences</taxon>
        <taxon>metagenomes</taxon>
        <taxon>ecological metagenomes</taxon>
    </lineage>
</organism>
<keyword evidence="2" id="KW-0032">Aminotransferase</keyword>
<dbReference type="FunFam" id="4.10.1250.10:FF:000001">
    <property type="entry name" value="Aminomethyltransferase"/>
    <property type="match status" value="1"/>
</dbReference>
<dbReference type="EMBL" id="UINC01107602">
    <property type="protein sequence ID" value="SVC73103.1"/>
    <property type="molecule type" value="Genomic_DNA"/>
</dbReference>
<dbReference type="Pfam" id="PF01571">
    <property type="entry name" value="GCV_T"/>
    <property type="match status" value="1"/>
</dbReference>
<sequence>MTKKTTLNTLHFESSAKMIDFHGWNMPIHYGSQLKEHEFVRNSCGIFDVSHMTILDVEGKDAKEFLKKLLANDVSRLDQEFDCMYSALLNESGGVLDDLIAYRLESGYRLVANCVTREADINWIESQIINMDVSLSERTDLSMIAIQGPLALDILSKCFSAEASNELIKKMPFKGLMNEGTLVTTTGYTGEKGVELIIEHEKAKIFWKKALLSGAKPIGLGARDTLRLEAGLNLYGFEMDENISPLECNMAWTVSLQDKKRDFIGKESFKLKKKKGKYPV</sequence>
<evidence type="ECO:0000256" key="1">
    <source>
        <dbReference type="ARBA" id="ARBA00008609"/>
    </source>
</evidence>
<accession>A0A382PI83</accession>
<dbReference type="Gene3D" id="4.10.1250.10">
    <property type="entry name" value="Aminomethyltransferase fragment"/>
    <property type="match status" value="1"/>
</dbReference>
<dbReference type="PIRSF" id="PIRSF006487">
    <property type="entry name" value="GcvT"/>
    <property type="match status" value="1"/>
</dbReference>
<proteinExistence type="inferred from homology"/>
<dbReference type="GO" id="GO:0008483">
    <property type="term" value="F:transaminase activity"/>
    <property type="evidence" value="ECO:0007669"/>
    <property type="project" value="UniProtKB-KW"/>
</dbReference>
<dbReference type="PANTHER" id="PTHR43757:SF2">
    <property type="entry name" value="AMINOMETHYLTRANSFERASE, MITOCHONDRIAL"/>
    <property type="match status" value="1"/>
</dbReference>
<dbReference type="GO" id="GO:0006546">
    <property type="term" value="P:glycine catabolic process"/>
    <property type="evidence" value="ECO:0007669"/>
    <property type="project" value="InterPro"/>
</dbReference>
<dbReference type="Gene3D" id="3.30.70.1400">
    <property type="entry name" value="Aminomethyltransferase beta-barrel domains"/>
    <property type="match status" value="1"/>
</dbReference>
<dbReference type="InterPro" id="IPR006223">
    <property type="entry name" value="GcvT"/>
</dbReference>
<evidence type="ECO:0000313" key="5">
    <source>
        <dbReference type="EMBL" id="SVC73103.1"/>
    </source>
</evidence>
<comment type="similarity">
    <text evidence="1">Belongs to the GcvT family.</text>
</comment>
<evidence type="ECO:0000256" key="3">
    <source>
        <dbReference type="ARBA" id="ARBA00022679"/>
    </source>
</evidence>
<feature type="non-terminal residue" evidence="5">
    <location>
        <position position="280"/>
    </location>
</feature>
<keyword evidence="3" id="KW-0808">Transferase</keyword>
<dbReference type="InterPro" id="IPR006222">
    <property type="entry name" value="GCVT_N"/>
</dbReference>
<evidence type="ECO:0000256" key="2">
    <source>
        <dbReference type="ARBA" id="ARBA00022576"/>
    </source>
</evidence>
<dbReference type="InterPro" id="IPR027266">
    <property type="entry name" value="TrmE/GcvT-like"/>
</dbReference>
<protein>
    <recommendedName>
        <fullName evidence="4">GCVT N-terminal domain-containing protein</fullName>
    </recommendedName>
</protein>
<dbReference type="AlphaFoldDB" id="A0A382PI83"/>
<dbReference type="SUPFAM" id="SSF103025">
    <property type="entry name" value="Folate-binding domain"/>
    <property type="match status" value="1"/>
</dbReference>
<dbReference type="GO" id="GO:0005960">
    <property type="term" value="C:glycine cleavage complex"/>
    <property type="evidence" value="ECO:0007669"/>
    <property type="project" value="InterPro"/>
</dbReference>
<dbReference type="PANTHER" id="PTHR43757">
    <property type="entry name" value="AMINOMETHYLTRANSFERASE"/>
    <property type="match status" value="1"/>
</dbReference>
<evidence type="ECO:0000259" key="4">
    <source>
        <dbReference type="Pfam" id="PF01571"/>
    </source>
</evidence>
<dbReference type="NCBIfam" id="TIGR00528">
    <property type="entry name" value="gcvT"/>
    <property type="match status" value="1"/>
</dbReference>
<name>A0A382PI83_9ZZZZ</name>
<dbReference type="NCBIfam" id="NF001567">
    <property type="entry name" value="PRK00389.1"/>
    <property type="match status" value="1"/>
</dbReference>
<dbReference type="Gene3D" id="3.30.1360.120">
    <property type="entry name" value="Probable tRNA modification gtpase trme, domain 1"/>
    <property type="match status" value="1"/>
</dbReference>
<dbReference type="FunFam" id="3.30.70.1400:FF:000001">
    <property type="entry name" value="Aminomethyltransferase"/>
    <property type="match status" value="1"/>
</dbReference>
<feature type="domain" description="GCVT N-terminal" evidence="4">
    <location>
        <begin position="10"/>
        <end position="257"/>
    </location>
</feature>
<dbReference type="InterPro" id="IPR028896">
    <property type="entry name" value="GcvT/YgfZ/DmdA"/>
</dbReference>
<dbReference type="GO" id="GO:0004047">
    <property type="term" value="F:aminomethyltransferase activity"/>
    <property type="evidence" value="ECO:0007669"/>
    <property type="project" value="InterPro"/>
</dbReference>
<dbReference type="GO" id="GO:0005829">
    <property type="term" value="C:cytosol"/>
    <property type="evidence" value="ECO:0007669"/>
    <property type="project" value="TreeGrafter"/>
</dbReference>
<gene>
    <name evidence="5" type="ORF">METZ01_LOCUS325957</name>
</gene>
<reference evidence="5" key="1">
    <citation type="submission" date="2018-05" db="EMBL/GenBank/DDBJ databases">
        <authorList>
            <person name="Lanie J.A."/>
            <person name="Ng W.-L."/>
            <person name="Kazmierczak K.M."/>
            <person name="Andrzejewski T.M."/>
            <person name="Davidsen T.M."/>
            <person name="Wayne K.J."/>
            <person name="Tettelin H."/>
            <person name="Glass J.I."/>
            <person name="Rusch D."/>
            <person name="Podicherti R."/>
            <person name="Tsui H.-C.T."/>
            <person name="Winkler M.E."/>
        </authorList>
    </citation>
    <scope>NUCLEOTIDE SEQUENCE</scope>
</reference>